<keyword evidence="1 5" id="KW-0963">Cytoplasm</keyword>
<evidence type="ECO:0000256" key="1">
    <source>
        <dbReference type="ARBA" id="ARBA00022490"/>
    </source>
</evidence>
<dbReference type="GO" id="GO:0005737">
    <property type="term" value="C:cytoplasm"/>
    <property type="evidence" value="ECO:0007669"/>
    <property type="project" value="UniProtKB-SubCell"/>
</dbReference>
<dbReference type="InterPro" id="IPR009000">
    <property type="entry name" value="Transl_B-barrel_sf"/>
</dbReference>
<dbReference type="SUPFAM" id="SSF50447">
    <property type="entry name" value="Translation proteins"/>
    <property type="match status" value="1"/>
</dbReference>
<dbReference type="InterPro" id="IPR036976">
    <property type="entry name" value="RimM_N_sf"/>
</dbReference>
<evidence type="ECO:0000313" key="8">
    <source>
        <dbReference type="EMBL" id="OFW55709.1"/>
    </source>
</evidence>
<evidence type="ECO:0000313" key="9">
    <source>
        <dbReference type="Proteomes" id="UP000177876"/>
    </source>
</evidence>
<proteinExistence type="inferred from homology"/>
<dbReference type="GO" id="GO:0042274">
    <property type="term" value="P:ribosomal small subunit biogenesis"/>
    <property type="evidence" value="ECO:0007669"/>
    <property type="project" value="UniProtKB-UniRule"/>
</dbReference>
<evidence type="ECO:0000259" key="6">
    <source>
        <dbReference type="Pfam" id="PF01782"/>
    </source>
</evidence>
<dbReference type="InterPro" id="IPR056792">
    <property type="entry name" value="PRC_RimM"/>
</dbReference>
<dbReference type="InterPro" id="IPR011961">
    <property type="entry name" value="RimM"/>
</dbReference>
<dbReference type="SUPFAM" id="SSF50346">
    <property type="entry name" value="PRC-barrel domain"/>
    <property type="match status" value="1"/>
</dbReference>
<organism evidence="8 9">
    <name type="scientific">Candidatus Solincola sediminis</name>
    <dbReference type="NCBI Taxonomy" id="1797199"/>
    <lineage>
        <taxon>Bacteria</taxon>
        <taxon>Bacillati</taxon>
        <taxon>Actinomycetota</taxon>
        <taxon>Candidatus Geothermincolia</taxon>
        <taxon>Candidatus Geothermincolales</taxon>
        <taxon>Candidatus Geothermincolaceae</taxon>
        <taxon>Candidatus Solincola</taxon>
    </lineage>
</organism>
<dbReference type="AlphaFoldDB" id="A0A1F2WFT1"/>
<gene>
    <name evidence="5" type="primary">rimM</name>
    <name evidence="8" type="ORF">A2Y75_05890</name>
</gene>
<dbReference type="GO" id="GO:0006364">
    <property type="term" value="P:rRNA processing"/>
    <property type="evidence" value="ECO:0007669"/>
    <property type="project" value="UniProtKB-UniRule"/>
</dbReference>
<dbReference type="Pfam" id="PF24986">
    <property type="entry name" value="PRC_RimM"/>
    <property type="match status" value="1"/>
</dbReference>
<keyword evidence="3 5" id="KW-0698">rRNA processing</keyword>
<reference evidence="8 9" key="1">
    <citation type="journal article" date="2016" name="Nat. Commun.">
        <title>Thousands of microbial genomes shed light on interconnected biogeochemical processes in an aquifer system.</title>
        <authorList>
            <person name="Anantharaman K."/>
            <person name="Brown C.T."/>
            <person name="Hug L.A."/>
            <person name="Sharon I."/>
            <person name="Castelle C.J."/>
            <person name="Probst A.J."/>
            <person name="Thomas B.C."/>
            <person name="Singh A."/>
            <person name="Wilkins M.J."/>
            <person name="Karaoz U."/>
            <person name="Brodie E.L."/>
            <person name="Williams K.H."/>
            <person name="Hubbard S.S."/>
            <person name="Banfield J.F."/>
        </authorList>
    </citation>
    <scope>NUCLEOTIDE SEQUENCE [LARGE SCALE GENOMIC DNA]</scope>
</reference>
<dbReference type="GO" id="GO:0005840">
    <property type="term" value="C:ribosome"/>
    <property type="evidence" value="ECO:0007669"/>
    <property type="project" value="InterPro"/>
</dbReference>
<feature type="domain" description="Ribosome maturation factor RimM PRC barrel" evidence="7">
    <location>
        <begin position="106"/>
        <end position="167"/>
    </location>
</feature>
<evidence type="ECO:0000259" key="7">
    <source>
        <dbReference type="Pfam" id="PF24986"/>
    </source>
</evidence>
<comment type="domain">
    <text evidence="5">The PRC barrel domain binds ribosomal protein uS19.</text>
</comment>
<dbReference type="GO" id="GO:0043022">
    <property type="term" value="F:ribosome binding"/>
    <property type="evidence" value="ECO:0007669"/>
    <property type="project" value="InterPro"/>
</dbReference>
<keyword evidence="2 5" id="KW-0690">Ribosome biogenesis</keyword>
<evidence type="ECO:0000256" key="3">
    <source>
        <dbReference type="ARBA" id="ARBA00022552"/>
    </source>
</evidence>
<accession>A0A1F2WFT1</accession>
<dbReference type="PANTHER" id="PTHR33692:SF1">
    <property type="entry name" value="RIBOSOME MATURATION FACTOR RIMM"/>
    <property type="match status" value="1"/>
</dbReference>
<comment type="subunit">
    <text evidence="5">Binds ribosomal protein uS19.</text>
</comment>
<feature type="domain" description="RimM N-terminal" evidence="6">
    <location>
        <begin position="13"/>
        <end position="92"/>
    </location>
</feature>
<dbReference type="Gene3D" id="2.30.30.240">
    <property type="entry name" value="PRC-barrel domain"/>
    <property type="match status" value="1"/>
</dbReference>
<evidence type="ECO:0000256" key="5">
    <source>
        <dbReference type="HAMAP-Rule" id="MF_00014"/>
    </source>
</evidence>
<comment type="similarity">
    <text evidence="5">Belongs to the RimM family.</text>
</comment>
<dbReference type="HAMAP" id="MF_00014">
    <property type="entry name" value="Ribosome_mat_RimM"/>
    <property type="match status" value="1"/>
</dbReference>
<name>A0A1F2WFT1_9ACTN</name>
<comment type="caution">
    <text evidence="8">The sequence shown here is derived from an EMBL/GenBank/DDBJ whole genome shotgun (WGS) entry which is preliminary data.</text>
</comment>
<dbReference type="PANTHER" id="PTHR33692">
    <property type="entry name" value="RIBOSOME MATURATION FACTOR RIMM"/>
    <property type="match status" value="1"/>
</dbReference>
<comment type="function">
    <text evidence="5">An accessory protein needed during the final step in the assembly of 30S ribosomal subunit, possibly for assembly of the head region. Essential for efficient processing of 16S rRNA. May be needed both before and after RbfA during the maturation of 16S rRNA. It has affinity for free ribosomal 30S subunits but not for 70S ribosomes.</text>
</comment>
<dbReference type="Proteomes" id="UP000177876">
    <property type="component" value="Unassembled WGS sequence"/>
</dbReference>
<comment type="subcellular location">
    <subcellularLocation>
        <location evidence="5">Cytoplasm</location>
    </subcellularLocation>
</comment>
<protein>
    <recommendedName>
        <fullName evidence="5">Ribosome maturation factor RimM</fullName>
    </recommendedName>
</protein>
<dbReference type="EMBL" id="MELK01000052">
    <property type="protein sequence ID" value="OFW55709.1"/>
    <property type="molecule type" value="Genomic_DNA"/>
</dbReference>
<dbReference type="STRING" id="1797197.A2Y75_05890"/>
<dbReference type="InterPro" id="IPR011033">
    <property type="entry name" value="PRC_barrel-like_sf"/>
</dbReference>
<dbReference type="Gene3D" id="2.40.30.60">
    <property type="entry name" value="RimM"/>
    <property type="match status" value="1"/>
</dbReference>
<evidence type="ECO:0000256" key="2">
    <source>
        <dbReference type="ARBA" id="ARBA00022517"/>
    </source>
</evidence>
<dbReference type="NCBIfam" id="TIGR02273">
    <property type="entry name" value="16S_RimM"/>
    <property type="match status" value="1"/>
</dbReference>
<dbReference type="Pfam" id="PF01782">
    <property type="entry name" value="RimM"/>
    <property type="match status" value="1"/>
</dbReference>
<dbReference type="InterPro" id="IPR002676">
    <property type="entry name" value="RimM_N"/>
</dbReference>
<sequence>MSRPIGKSPYVATGRIIKPYSVLGWVKIQSLSTNPLRFDAGNSFILEGNERGDRLLLEETKGHGGGLIGKFRGIDDRDSAAKLSGKLLLVRPEELGESPEDAFWEHQLLGLTVETTEGRRLGEVTEVIETGANDVLLVSGEAEYLIPMIEDAIQRVDLEAEVLVIRPLPGLLEE</sequence>
<evidence type="ECO:0000256" key="4">
    <source>
        <dbReference type="ARBA" id="ARBA00023186"/>
    </source>
</evidence>
<keyword evidence="4 5" id="KW-0143">Chaperone</keyword>